<evidence type="ECO:0000256" key="7">
    <source>
        <dbReference type="ARBA" id="ARBA00023284"/>
    </source>
</evidence>
<evidence type="ECO:0000256" key="6">
    <source>
        <dbReference type="ARBA" id="ARBA00023157"/>
    </source>
</evidence>
<comment type="similarity">
    <text evidence="9">Belongs to the peroxiredoxin family. BCP/PrxQ subfamily.</text>
</comment>
<comment type="catalytic activity">
    <reaction evidence="11">
        <text>a hydroperoxide + [thioredoxin]-dithiol = an alcohol + [thioredoxin]-disulfide + H2O</text>
        <dbReference type="Rhea" id="RHEA:62620"/>
        <dbReference type="Rhea" id="RHEA-COMP:10698"/>
        <dbReference type="Rhea" id="RHEA-COMP:10700"/>
        <dbReference type="ChEBI" id="CHEBI:15377"/>
        <dbReference type="ChEBI" id="CHEBI:29950"/>
        <dbReference type="ChEBI" id="CHEBI:30879"/>
        <dbReference type="ChEBI" id="CHEBI:35924"/>
        <dbReference type="ChEBI" id="CHEBI:50058"/>
        <dbReference type="EC" id="1.11.1.24"/>
    </reaction>
</comment>
<dbReference type="GO" id="GO:0008379">
    <property type="term" value="F:thioredoxin peroxidase activity"/>
    <property type="evidence" value="ECO:0007669"/>
    <property type="project" value="TreeGrafter"/>
</dbReference>
<dbReference type="GO" id="GO:0034599">
    <property type="term" value="P:cellular response to oxidative stress"/>
    <property type="evidence" value="ECO:0007669"/>
    <property type="project" value="TreeGrafter"/>
</dbReference>
<dbReference type="CDD" id="cd02970">
    <property type="entry name" value="PRX_like2"/>
    <property type="match status" value="1"/>
</dbReference>
<dbReference type="InterPro" id="IPR013766">
    <property type="entry name" value="Thioredoxin_domain"/>
</dbReference>
<keyword evidence="3" id="KW-0575">Peroxidase</keyword>
<comment type="caution">
    <text evidence="13">The sequence shown here is derived from an EMBL/GenBank/DDBJ whole genome shotgun (WGS) entry which is preliminary data.</text>
</comment>
<evidence type="ECO:0000256" key="4">
    <source>
        <dbReference type="ARBA" id="ARBA00022862"/>
    </source>
</evidence>
<dbReference type="PANTHER" id="PTHR42801:SF7">
    <property type="entry name" value="SLL1159 PROTEIN"/>
    <property type="match status" value="1"/>
</dbReference>
<evidence type="ECO:0000256" key="5">
    <source>
        <dbReference type="ARBA" id="ARBA00023002"/>
    </source>
</evidence>
<evidence type="ECO:0000313" key="14">
    <source>
        <dbReference type="Proteomes" id="UP000309872"/>
    </source>
</evidence>
<evidence type="ECO:0000256" key="3">
    <source>
        <dbReference type="ARBA" id="ARBA00022559"/>
    </source>
</evidence>
<accession>A0A4U0GVB5</accession>
<keyword evidence="6" id="KW-1015">Disulfide bond</keyword>
<dbReference type="PANTHER" id="PTHR42801">
    <property type="entry name" value="THIOREDOXIN-DEPENDENT PEROXIDE REDUCTASE"/>
    <property type="match status" value="1"/>
</dbReference>
<dbReference type="PROSITE" id="PS51352">
    <property type="entry name" value="THIOREDOXIN_2"/>
    <property type="match status" value="1"/>
</dbReference>
<protein>
    <recommendedName>
        <fullName evidence="2">thioredoxin-dependent peroxiredoxin</fullName>
        <ecNumber evidence="2">1.11.1.24</ecNumber>
    </recommendedName>
    <alternativeName>
        <fullName evidence="8">Thioredoxin peroxidase</fullName>
    </alternativeName>
    <alternativeName>
        <fullName evidence="10">Thioredoxin-dependent peroxiredoxin Bcp</fullName>
    </alternativeName>
</protein>
<dbReference type="InterPro" id="IPR000866">
    <property type="entry name" value="AhpC/TSA"/>
</dbReference>
<organism evidence="13 14">
    <name type="scientific">Sphingobacterium alkalisoli</name>
    <dbReference type="NCBI Taxonomy" id="1874115"/>
    <lineage>
        <taxon>Bacteria</taxon>
        <taxon>Pseudomonadati</taxon>
        <taxon>Bacteroidota</taxon>
        <taxon>Sphingobacteriia</taxon>
        <taxon>Sphingobacteriales</taxon>
        <taxon>Sphingobacteriaceae</taxon>
        <taxon>Sphingobacterium</taxon>
    </lineage>
</organism>
<dbReference type="Gene3D" id="3.40.30.10">
    <property type="entry name" value="Glutaredoxin"/>
    <property type="match status" value="1"/>
</dbReference>
<reference evidence="13 14" key="1">
    <citation type="submission" date="2019-04" db="EMBL/GenBank/DDBJ databases">
        <title>Sphingobacterium olei sp. nov., isolated from oil-contaminated soil.</title>
        <authorList>
            <person name="Liu B."/>
        </authorList>
    </citation>
    <scope>NUCLEOTIDE SEQUENCE [LARGE SCALE GENOMIC DNA]</scope>
    <source>
        <strain evidence="13 14">Y3L14</strain>
    </source>
</reference>
<evidence type="ECO:0000256" key="2">
    <source>
        <dbReference type="ARBA" id="ARBA00013017"/>
    </source>
</evidence>
<gene>
    <name evidence="13" type="ORF">FAZ19_20860</name>
</gene>
<evidence type="ECO:0000256" key="1">
    <source>
        <dbReference type="ARBA" id="ARBA00003330"/>
    </source>
</evidence>
<keyword evidence="4" id="KW-0049">Antioxidant</keyword>
<feature type="domain" description="Thioredoxin" evidence="12">
    <location>
        <begin position="44"/>
        <end position="212"/>
    </location>
</feature>
<keyword evidence="14" id="KW-1185">Reference proteome</keyword>
<dbReference type="Proteomes" id="UP000309872">
    <property type="component" value="Unassembled WGS sequence"/>
</dbReference>
<dbReference type="Pfam" id="PF00578">
    <property type="entry name" value="AhpC-TSA"/>
    <property type="match status" value="1"/>
</dbReference>
<dbReference type="OrthoDB" id="9809746at2"/>
<evidence type="ECO:0000259" key="12">
    <source>
        <dbReference type="PROSITE" id="PS51352"/>
    </source>
</evidence>
<evidence type="ECO:0000256" key="11">
    <source>
        <dbReference type="ARBA" id="ARBA00049091"/>
    </source>
</evidence>
<comment type="function">
    <text evidence="1">Thiol-specific peroxidase that catalyzes the reduction of hydrogen peroxide and organic hydroperoxides to water and alcohols, respectively. Plays a role in cell protection against oxidative stress by detoxifying peroxides and as sensor of hydrogen peroxide-mediated signaling events.</text>
</comment>
<keyword evidence="7" id="KW-0676">Redox-active center</keyword>
<dbReference type="AlphaFoldDB" id="A0A4U0GVB5"/>
<dbReference type="EMBL" id="SUKA01000008">
    <property type="protein sequence ID" value="TJY62504.1"/>
    <property type="molecule type" value="Genomic_DNA"/>
</dbReference>
<evidence type="ECO:0000256" key="8">
    <source>
        <dbReference type="ARBA" id="ARBA00032824"/>
    </source>
</evidence>
<dbReference type="GO" id="GO:0045454">
    <property type="term" value="P:cell redox homeostasis"/>
    <property type="evidence" value="ECO:0007669"/>
    <property type="project" value="TreeGrafter"/>
</dbReference>
<dbReference type="InterPro" id="IPR050924">
    <property type="entry name" value="Peroxiredoxin_BCP/PrxQ"/>
</dbReference>
<dbReference type="RefSeq" id="WP_136822701.1">
    <property type="nucleotide sequence ID" value="NZ_BMJX01000008.1"/>
</dbReference>
<dbReference type="EC" id="1.11.1.24" evidence="2"/>
<sequence length="212" mass="24048">MKKLKQQIEELNENLAKQLPTEVLEVFGKSIQDLKTKNIEENSVATGDTFPDFSLPNTNNEILKLQELLQNGKVIVAFFRGSWCPYCNLELKALQENLKQIIDRKATLVEISPQTPDYSEELKGNHNLGFELLTDKNNALAKQVGISFGLQDYVIPTYGSLDIELSEYNGNDNNELPVPAVFVIDTNGSITYKFVDTNYMNRINIKELMEQL</sequence>
<evidence type="ECO:0000313" key="13">
    <source>
        <dbReference type="EMBL" id="TJY62504.1"/>
    </source>
</evidence>
<proteinExistence type="inferred from homology"/>
<dbReference type="SUPFAM" id="SSF52833">
    <property type="entry name" value="Thioredoxin-like"/>
    <property type="match status" value="1"/>
</dbReference>
<dbReference type="InterPro" id="IPR036249">
    <property type="entry name" value="Thioredoxin-like_sf"/>
</dbReference>
<evidence type="ECO:0000256" key="10">
    <source>
        <dbReference type="ARBA" id="ARBA00042639"/>
    </source>
</evidence>
<name>A0A4U0GVB5_9SPHI</name>
<keyword evidence="5" id="KW-0560">Oxidoreductase</keyword>
<dbReference type="GO" id="GO:0005737">
    <property type="term" value="C:cytoplasm"/>
    <property type="evidence" value="ECO:0007669"/>
    <property type="project" value="TreeGrafter"/>
</dbReference>
<evidence type="ECO:0000256" key="9">
    <source>
        <dbReference type="ARBA" id="ARBA00038489"/>
    </source>
</evidence>